<organism evidence="1 2">
    <name type="scientific">Pluteus cervinus</name>
    <dbReference type="NCBI Taxonomy" id="181527"/>
    <lineage>
        <taxon>Eukaryota</taxon>
        <taxon>Fungi</taxon>
        <taxon>Dikarya</taxon>
        <taxon>Basidiomycota</taxon>
        <taxon>Agaricomycotina</taxon>
        <taxon>Agaricomycetes</taxon>
        <taxon>Agaricomycetidae</taxon>
        <taxon>Agaricales</taxon>
        <taxon>Pluteineae</taxon>
        <taxon>Pluteaceae</taxon>
        <taxon>Pluteus</taxon>
    </lineage>
</organism>
<keyword evidence="2" id="KW-1185">Reference proteome</keyword>
<name>A0ACD3AT65_9AGAR</name>
<evidence type="ECO:0000313" key="2">
    <source>
        <dbReference type="Proteomes" id="UP000308600"/>
    </source>
</evidence>
<accession>A0ACD3AT65</accession>
<gene>
    <name evidence="1" type="ORF">BDN72DRAFT_841212</name>
</gene>
<proteinExistence type="predicted"/>
<sequence length="280" mass="30895">MSDTGSRNSRASASSSIRASVLNVCIQLGALDDNSAIADLMFGEATDASYDYFEEEDRNRGRTADRKIRFVSPPPPAQVEPDRTVSSMSSRLAAKLGFGSKRRRSGEEVGNGNSVGQTEEVPSPTSPKSVKRSLFNVVHRRSRSGSFDSTSCSPARNDSSRYPGRRLAKPHYVLRSRSDDWEEITTPARPTEFEDNVFLGHPSRKLTARPLSSYRHSTEVMYADGSKDDPLPPNLPLYESLHHSMPRPRKEPGRSAVPSSFKARPSSVHFPKLARSSSLV</sequence>
<reference evidence="1 2" key="1">
    <citation type="journal article" date="2019" name="Nat. Ecol. Evol.">
        <title>Megaphylogeny resolves global patterns of mushroom evolution.</title>
        <authorList>
            <person name="Varga T."/>
            <person name="Krizsan K."/>
            <person name="Foldi C."/>
            <person name="Dima B."/>
            <person name="Sanchez-Garcia M."/>
            <person name="Sanchez-Ramirez S."/>
            <person name="Szollosi G.J."/>
            <person name="Szarkandi J.G."/>
            <person name="Papp V."/>
            <person name="Albert L."/>
            <person name="Andreopoulos W."/>
            <person name="Angelini C."/>
            <person name="Antonin V."/>
            <person name="Barry K.W."/>
            <person name="Bougher N.L."/>
            <person name="Buchanan P."/>
            <person name="Buyck B."/>
            <person name="Bense V."/>
            <person name="Catcheside P."/>
            <person name="Chovatia M."/>
            <person name="Cooper J."/>
            <person name="Damon W."/>
            <person name="Desjardin D."/>
            <person name="Finy P."/>
            <person name="Geml J."/>
            <person name="Haridas S."/>
            <person name="Hughes K."/>
            <person name="Justo A."/>
            <person name="Karasinski D."/>
            <person name="Kautmanova I."/>
            <person name="Kiss B."/>
            <person name="Kocsube S."/>
            <person name="Kotiranta H."/>
            <person name="LaButti K.M."/>
            <person name="Lechner B.E."/>
            <person name="Liimatainen K."/>
            <person name="Lipzen A."/>
            <person name="Lukacs Z."/>
            <person name="Mihaltcheva S."/>
            <person name="Morgado L.N."/>
            <person name="Niskanen T."/>
            <person name="Noordeloos M.E."/>
            <person name="Ohm R.A."/>
            <person name="Ortiz-Santana B."/>
            <person name="Ovrebo C."/>
            <person name="Racz N."/>
            <person name="Riley R."/>
            <person name="Savchenko A."/>
            <person name="Shiryaev A."/>
            <person name="Soop K."/>
            <person name="Spirin V."/>
            <person name="Szebenyi C."/>
            <person name="Tomsovsky M."/>
            <person name="Tulloss R.E."/>
            <person name="Uehling J."/>
            <person name="Grigoriev I.V."/>
            <person name="Vagvolgyi C."/>
            <person name="Papp T."/>
            <person name="Martin F.M."/>
            <person name="Miettinen O."/>
            <person name="Hibbett D.S."/>
            <person name="Nagy L.G."/>
        </authorList>
    </citation>
    <scope>NUCLEOTIDE SEQUENCE [LARGE SCALE GENOMIC DNA]</scope>
    <source>
        <strain evidence="1 2">NL-1719</strain>
    </source>
</reference>
<dbReference type="Proteomes" id="UP000308600">
    <property type="component" value="Unassembled WGS sequence"/>
</dbReference>
<evidence type="ECO:0000313" key="1">
    <source>
        <dbReference type="EMBL" id="TFK68910.1"/>
    </source>
</evidence>
<dbReference type="EMBL" id="ML208341">
    <property type="protein sequence ID" value="TFK68910.1"/>
    <property type="molecule type" value="Genomic_DNA"/>
</dbReference>
<protein>
    <submittedName>
        <fullName evidence="1">Uncharacterized protein</fullName>
    </submittedName>
</protein>